<keyword evidence="10" id="KW-1185">Reference proteome</keyword>
<dbReference type="GO" id="GO:0050570">
    <property type="term" value="F:4-hydroxythreonine-4-phosphate dehydrogenase activity"/>
    <property type="evidence" value="ECO:0007669"/>
    <property type="project" value="UniProtKB-EC"/>
</dbReference>
<evidence type="ECO:0000256" key="1">
    <source>
        <dbReference type="ARBA" id="ARBA00004141"/>
    </source>
</evidence>
<dbReference type="eggNOG" id="COG0705">
    <property type="taxonomic scope" value="Bacteria"/>
</dbReference>
<evidence type="ECO:0000256" key="7">
    <source>
        <dbReference type="SAM" id="Phobius"/>
    </source>
</evidence>
<evidence type="ECO:0000313" key="10">
    <source>
        <dbReference type="Proteomes" id="UP000005707"/>
    </source>
</evidence>
<dbReference type="OrthoDB" id="9813074at2"/>
<sequence length="214" mass="23922">MSILQRRGNWKQFLKQYPICSFLIVLNVLVFIIMMINRYTNLLTDLLNGYTLIQLGAIQTYTIDATGQFYRFLTAMFLHGNFLHILFNMFFGLIILGAALEGLIGSTRFFIVYFLTGIASSYGVYLLSGPYTVTVGASGAIYGILGVLLFMIVFKKTLVPYNDRKLIAQLIILNVILSFVLSGISLEGHLSGLIAGFLIAPLLMIKEPEHPSYL</sequence>
<proteinExistence type="inferred from homology"/>
<comment type="similarity">
    <text evidence="2">Belongs to the peptidase S54 family.</text>
</comment>
<dbReference type="EC" id="1.1.1.262" evidence="9"/>
<feature type="transmembrane region" description="Helical" evidence="7">
    <location>
        <begin position="20"/>
        <end position="40"/>
    </location>
</feature>
<evidence type="ECO:0000256" key="4">
    <source>
        <dbReference type="ARBA" id="ARBA00022801"/>
    </source>
</evidence>
<feature type="transmembrane region" description="Helical" evidence="7">
    <location>
        <begin position="133"/>
        <end position="154"/>
    </location>
</feature>
<keyword evidence="9" id="KW-0560">Oxidoreductase</keyword>
<evidence type="ECO:0000256" key="6">
    <source>
        <dbReference type="ARBA" id="ARBA00023136"/>
    </source>
</evidence>
<feature type="transmembrane region" description="Helical" evidence="7">
    <location>
        <begin position="166"/>
        <end position="184"/>
    </location>
</feature>
<dbReference type="Pfam" id="PF01694">
    <property type="entry name" value="Rhomboid"/>
    <property type="match status" value="1"/>
</dbReference>
<reference evidence="9 10" key="1">
    <citation type="journal article" date="2011" name="J. Bacteriol.">
        <title>Genome sequence of Haloplasma contractile, an unusual contractile bacterium from a deep-sea anoxic brine lake.</title>
        <authorList>
            <person name="Antunes A."/>
            <person name="Alam I."/>
            <person name="El Dorry H."/>
            <person name="Siam R."/>
            <person name="Robertson A."/>
            <person name="Bajic V.B."/>
            <person name="Stingl U."/>
        </authorList>
    </citation>
    <scope>NUCLEOTIDE SEQUENCE [LARGE SCALE GENOMIC DNA]</scope>
    <source>
        <strain evidence="9 10">SSD-17B</strain>
    </source>
</reference>
<feature type="domain" description="Peptidase S54 rhomboid" evidence="8">
    <location>
        <begin position="67"/>
        <end position="204"/>
    </location>
</feature>
<organism evidence="9 10">
    <name type="scientific">Haloplasma contractile SSD-17B</name>
    <dbReference type="NCBI Taxonomy" id="1033810"/>
    <lineage>
        <taxon>Bacteria</taxon>
        <taxon>Bacillati</taxon>
        <taxon>Mycoplasmatota</taxon>
        <taxon>Mollicutes</taxon>
        <taxon>Haloplasmatales</taxon>
        <taxon>Haloplasmataceae</taxon>
        <taxon>Haloplasma</taxon>
    </lineage>
</organism>
<dbReference type="Gene3D" id="1.20.1540.10">
    <property type="entry name" value="Rhomboid-like"/>
    <property type="match status" value="1"/>
</dbReference>
<keyword evidence="4" id="KW-0378">Hydrolase</keyword>
<dbReference type="InterPro" id="IPR050925">
    <property type="entry name" value="Rhomboid_protease_S54"/>
</dbReference>
<protein>
    <submittedName>
        <fullName evidence="9">4-hydroxythreonine-4-phosphate dehydrogenase protein</fullName>
        <ecNumber evidence="9">1.1.1.262</ecNumber>
    </submittedName>
</protein>
<accession>F7Q0Q1</accession>
<reference evidence="9 10" key="2">
    <citation type="journal article" date="2013" name="PLoS ONE">
        <title>INDIGO - INtegrated Data Warehouse of MIcrobial GenOmes with Examples from the Red Sea Extremophiles.</title>
        <authorList>
            <person name="Alam I."/>
            <person name="Antunes A."/>
            <person name="Kamau A.A."/>
            <person name="Ba Alawi W."/>
            <person name="Kalkatawi M."/>
            <person name="Stingl U."/>
            <person name="Bajic V.B."/>
        </authorList>
    </citation>
    <scope>NUCLEOTIDE SEQUENCE [LARGE SCALE GENOMIC DNA]</scope>
    <source>
        <strain evidence="9 10">SSD-17B</strain>
    </source>
</reference>
<evidence type="ECO:0000256" key="3">
    <source>
        <dbReference type="ARBA" id="ARBA00022692"/>
    </source>
</evidence>
<evidence type="ECO:0000256" key="2">
    <source>
        <dbReference type="ARBA" id="ARBA00009045"/>
    </source>
</evidence>
<dbReference type="PANTHER" id="PTHR43731">
    <property type="entry name" value="RHOMBOID PROTEASE"/>
    <property type="match status" value="1"/>
</dbReference>
<keyword evidence="6 7" id="KW-0472">Membrane</keyword>
<evidence type="ECO:0000313" key="9">
    <source>
        <dbReference type="EMBL" id="ERJ11961.1"/>
    </source>
</evidence>
<comment type="subcellular location">
    <subcellularLocation>
        <location evidence="1">Membrane</location>
        <topology evidence="1">Multi-pass membrane protein</topology>
    </subcellularLocation>
</comment>
<feature type="transmembrane region" description="Helical" evidence="7">
    <location>
        <begin position="110"/>
        <end position="127"/>
    </location>
</feature>
<evidence type="ECO:0000259" key="8">
    <source>
        <dbReference type="Pfam" id="PF01694"/>
    </source>
</evidence>
<dbReference type="GO" id="GO:0004252">
    <property type="term" value="F:serine-type endopeptidase activity"/>
    <property type="evidence" value="ECO:0007669"/>
    <property type="project" value="InterPro"/>
</dbReference>
<dbReference type="Proteomes" id="UP000005707">
    <property type="component" value="Unassembled WGS sequence"/>
</dbReference>
<dbReference type="STRING" id="1033810.HLPCO_001875"/>
<dbReference type="AlphaFoldDB" id="F7Q0Q1"/>
<name>F7Q0Q1_9MOLU</name>
<comment type="caution">
    <text evidence="9">The sequence shown here is derived from an EMBL/GenBank/DDBJ whole genome shotgun (WGS) entry which is preliminary data.</text>
</comment>
<keyword evidence="3 7" id="KW-0812">Transmembrane</keyword>
<dbReference type="RefSeq" id="WP_008827175.1">
    <property type="nucleotide sequence ID" value="NZ_AFNU02000006.1"/>
</dbReference>
<dbReference type="EMBL" id="AFNU02000006">
    <property type="protein sequence ID" value="ERJ11961.1"/>
    <property type="molecule type" value="Genomic_DNA"/>
</dbReference>
<feature type="transmembrane region" description="Helical" evidence="7">
    <location>
        <begin position="82"/>
        <end position="103"/>
    </location>
</feature>
<dbReference type="InterPro" id="IPR022764">
    <property type="entry name" value="Peptidase_S54_rhomboid_dom"/>
</dbReference>
<evidence type="ECO:0000256" key="5">
    <source>
        <dbReference type="ARBA" id="ARBA00022989"/>
    </source>
</evidence>
<keyword evidence="5 7" id="KW-1133">Transmembrane helix</keyword>
<gene>
    <name evidence="9" type="ORF">HLPCO_001875</name>
</gene>
<dbReference type="SUPFAM" id="SSF144091">
    <property type="entry name" value="Rhomboid-like"/>
    <property type="match status" value="1"/>
</dbReference>
<dbReference type="FunCoup" id="F7Q0Q1">
    <property type="interactions" value="197"/>
</dbReference>
<dbReference type="PANTHER" id="PTHR43731:SF14">
    <property type="entry name" value="PRESENILIN-ASSOCIATED RHOMBOID-LIKE PROTEIN, MITOCHONDRIAL"/>
    <property type="match status" value="1"/>
</dbReference>
<dbReference type="GO" id="GO:0016020">
    <property type="term" value="C:membrane"/>
    <property type="evidence" value="ECO:0007669"/>
    <property type="project" value="UniProtKB-SubCell"/>
</dbReference>
<dbReference type="InterPro" id="IPR035952">
    <property type="entry name" value="Rhomboid-like_sf"/>
</dbReference>
<dbReference type="InParanoid" id="F7Q0Q1"/>